<keyword evidence="1" id="KW-0732">Signal</keyword>
<accession>A0AAP0C005</accession>
<evidence type="ECO:0000313" key="3">
    <source>
        <dbReference type="Proteomes" id="UP001418222"/>
    </source>
</evidence>
<evidence type="ECO:0008006" key="4">
    <source>
        <dbReference type="Google" id="ProtNLM"/>
    </source>
</evidence>
<gene>
    <name evidence="2" type="ORF">KSP39_PZI000416</name>
</gene>
<proteinExistence type="predicted"/>
<protein>
    <recommendedName>
        <fullName evidence="4">Secreted protein</fullName>
    </recommendedName>
</protein>
<feature type="chain" id="PRO_5042863152" description="Secreted protein" evidence="1">
    <location>
        <begin position="28"/>
        <end position="161"/>
    </location>
</feature>
<name>A0AAP0C005_9ASPA</name>
<keyword evidence="3" id="KW-1185">Reference proteome</keyword>
<evidence type="ECO:0000313" key="2">
    <source>
        <dbReference type="EMBL" id="KAK8956788.1"/>
    </source>
</evidence>
<feature type="signal peptide" evidence="1">
    <location>
        <begin position="1"/>
        <end position="27"/>
    </location>
</feature>
<dbReference type="AlphaFoldDB" id="A0AAP0C005"/>
<organism evidence="2 3">
    <name type="scientific">Platanthera zijinensis</name>
    <dbReference type="NCBI Taxonomy" id="2320716"/>
    <lineage>
        <taxon>Eukaryota</taxon>
        <taxon>Viridiplantae</taxon>
        <taxon>Streptophyta</taxon>
        <taxon>Embryophyta</taxon>
        <taxon>Tracheophyta</taxon>
        <taxon>Spermatophyta</taxon>
        <taxon>Magnoliopsida</taxon>
        <taxon>Liliopsida</taxon>
        <taxon>Asparagales</taxon>
        <taxon>Orchidaceae</taxon>
        <taxon>Orchidoideae</taxon>
        <taxon>Orchideae</taxon>
        <taxon>Orchidinae</taxon>
        <taxon>Platanthera</taxon>
    </lineage>
</organism>
<sequence>MQPRASVSVSLVLILSFSPYFFLPCETLDTSPCFRDESCRFWRRGCLSVFEEMRRYVRDSEGLRWCSGLDGFSIQRCGPDGKDMQECSGLDGVSLRWCGMVSMACVSAAGLDGASRVVVWLLSDDEGSRRTLCVRNASGLQSRLFFSPVDRASTAPPRYFL</sequence>
<dbReference type="Proteomes" id="UP001418222">
    <property type="component" value="Unassembled WGS sequence"/>
</dbReference>
<dbReference type="EMBL" id="JBBWWQ010000001">
    <property type="protein sequence ID" value="KAK8956788.1"/>
    <property type="molecule type" value="Genomic_DNA"/>
</dbReference>
<reference evidence="2 3" key="1">
    <citation type="journal article" date="2022" name="Nat. Plants">
        <title>Genomes of leafy and leafless Platanthera orchids illuminate the evolution of mycoheterotrophy.</title>
        <authorList>
            <person name="Li M.H."/>
            <person name="Liu K.W."/>
            <person name="Li Z."/>
            <person name="Lu H.C."/>
            <person name="Ye Q.L."/>
            <person name="Zhang D."/>
            <person name="Wang J.Y."/>
            <person name="Li Y.F."/>
            <person name="Zhong Z.M."/>
            <person name="Liu X."/>
            <person name="Yu X."/>
            <person name="Liu D.K."/>
            <person name="Tu X.D."/>
            <person name="Liu B."/>
            <person name="Hao Y."/>
            <person name="Liao X.Y."/>
            <person name="Jiang Y.T."/>
            <person name="Sun W.H."/>
            <person name="Chen J."/>
            <person name="Chen Y.Q."/>
            <person name="Ai Y."/>
            <person name="Zhai J.W."/>
            <person name="Wu S.S."/>
            <person name="Zhou Z."/>
            <person name="Hsiao Y.Y."/>
            <person name="Wu W.L."/>
            <person name="Chen Y.Y."/>
            <person name="Lin Y.F."/>
            <person name="Hsu J.L."/>
            <person name="Li C.Y."/>
            <person name="Wang Z.W."/>
            <person name="Zhao X."/>
            <person name="Zhong W.Y."/>
            <person name="Ma X.K."/>
            <person name="Ma L."/>
            <person name="Huang J."/>
            <person name="Chen G.Z."/>
            <person name="Huang M.Z."/>
            <person name="Huang L."/>
            <person name="Peng D.H."/>
            <person name="Luo Y.B."/>
            <person name="Zou S.Q."/>
            <person name="Chen S.P."/>
            <person name="Lan S."/>
            <person name="Tsai W.C."/>
            <person name="Van de Peer Y."/>
            <person name="Liu Z.J."/>
        </authorList>
    </citation>
    <scope>NUCLEOTIDE SEQUENCE [LARGE SCALE GENOMIC DNA]</scope>
    <source>
        <strain evidence="2">Lor287</strain>
    </source>
</reference>
<comment type="caution">
    <text evidence="2">The sequence shown here is derived from an EMBL/GenBank/DDBJ whole genome shotgun (WGS) entry which is preliminary data.</text>
</comment>
<evidence type="ECO:0000256" key="1">
    <source>
        <dbReference type="SAM" id="SignalP"/>
    </source>
</evidence>